<dbReference type="PANTHER" id="PTHR30486">
    <property type="entry name" value="TWITCHING MOTILITY PROTEIN PILT"/>
    <property type="match status" value="1"/>
</dbReference>
<dbReference type="InterPro" id="IPR027417">
    <property type="entry name" value="P-loop_NTPase"/>
</dbReference>
<dbReference type="CDD" id="cd01130">
    <property type="entry name" value="VirB11-like_ATPase"/>
    <property type="match status" value="1"/>
</dbReference>
<dbReference type="Gene3D" id="3.30.450.90">
    <property type="match status" value="1"/>
</dbReference>
<dbReference type="InterPro" id="IPR050921">
    <property type="entry name" value="T4SS_GSP_E_ATPase"/>
</dbReference>
<dbReference type="Gene3D" id="3.40.50.300">
    <property type="entry name" value="P-loop containing nucleotide triphosphate hydrolases"/>
    <property type="match status" value="1"/>
</dbReference>
<keyword evidence="2" id="KW-0067">ATP-binding</keyword>
<keyword evidence="5" id="KW-1185">Reference proteome</keyword>
<protein>
    <submittedName>
        <fullName evidence="4">Conjugal transfer protein TrbB</fullName>
    </submittedName>
</protein>
<gene>
    <name evidence="4" type="primary">trbB</name>
    <name evidence="4" type="ORF">GCM10007923_64390</name>
</gene>
<name>A0ABQ5ZU04_9HYPH</name>
<reference evidence="5" key="1">
    <citation type="journal article" date="2019" name="Int. J. Syst. Evol. Microbiol.">
        <title>The Global Catalogue of Microorganisms (GCM) 10K type strain sequencing project: providing services to taxonomists for standard genome sequencing and annotation.</title>
        <authorList>
            <consortium name="The Broad Institute Genomics Platform"/>
            <consortium name="The Broad Institute Genome Sequencing Center for Infectious Disease"/>
            <person name="Wu L."/>
            <person name="Ma J."/>
        </authorList>
    </citation>
    <scope>NUCLEOTIDE SEQUENCE [LARGE SCALE GENOMIC DNA]</scope>
    <source>
        <strain evidence="5">NBRC 102122</strain>
    </source>
</reference>
<accession>A0ABQ5ZU04</accession>
<feature type="domain" description="Bacterial type II secretion system protein E" evidence="3">
    <location>
        <begin position="218"/>
        <end position="232"/>
    </location>
</feature>
<comment type="similarity">
    <text evidence="1">Belongs to the GSP E family.</text>
</comment>
<dbReference type="Pfam" id="PF00437">
    <property type="entry name" value="T2SSE"/>
    <property type="match status" value="1"/>
</dbReference>
<evidence type="ECO:0000313" key="4">
    <source>
        <dbReference type="EMBL" id="GLR55217.1"/>
    </source>
</evidence>
<comment type="caution">
    <text evidence="4">The sequence shown here is derived from an EMBL/GenBank/DDBJ whole genome shotgun (WGS) entry which is preliminary data.</text>
</comment>
<evidence type="ECO:0000256" key="1">
    <source>
        <dbReference type="ARBA" id="ARBA00006611"/>
    </source>
</evidence>
<sequence length="321" mass="34939">MQAPSHDRAGEHERRVKEKLRRELGPQILNLLDDPMVNEIMLNPNGVLWVDRMGMPMEACGSMPALQARSLMATVASTLNTLITADNPILECELPLDGSRFEALVPPIVAAPTFTIRKKALQVFSLSDYVSQGIMDPVQKAALEAAIRHRKNILVVGGTGTGKTTLTNAIIKHMVVASPEHRLLILEDTGELQCSAENAVLLRATDKVDMTRLLKATMRLRPDRIIVGEVRDGAALALLKAWNTGHPGGVATVHANSAPAGLVRMEQLVAEATQAPMKTLITEAIDLIVSIEKTAEGRRVKEVVSVHGHDGHHYQTKPIEE</sequence>
<dbReference type="NCBIfam" id="TIGR02782">
    <property type="entry name" value="TrbB_P"/>
    <property type="match status" value="1"/>
</dbReference>
<dbReference type="SUPFAM" id="SSF52540">
    <property type="entry name" value="P-loop containing nucleoside triphosphate hydrolases"/>
    <property type="match status" value="1"/>
</dbReference>
<evidence type="ECO:0000259" key="3">
    <source>
        <dbReference type="PROSITE" id="PS00662"/>
    </source>
</evidence>
<dbReference type="PROSITE" id="PS00662">
    <property type="entry name" value="T2SP_E"/>
    <property type="match status" value="1"/>
</dbReference>
<dbReference type="InterPro" id="IPR014149">
    <property type="entry name" value="Conjug-transfer_TrbB"/>
</dbReference>
<evidence type="ECO:0000313" key="5">
    <source>
        <dbReference type="Proteomes" id="UP001156702"/>
    </source>
</evidence>
<dbReference type="PANTHER" id="PTHR30486:SF6">
    <property type="entry name" value="TYPE IV PILUS RETRACTATION ATPASE PILT"/>
    <property type="match status" value="1"/>
</dbReference>
<dbReference type="EMBL" id="BSOP01000071">
    <property type="protein sequence ID" value="GLR55217.1"/>
    <property type="molecule type" value="Genomic_DNA"/>
</dbReference>
<dbReference type="Proteomes" id="UP001156702">
    <property type="component" value="Unassembled WGS sequence"/>
</dbReference>
<keyword evidence="2" id="KW-0547">Nucleotide-binding</keyword>
<evidence type="ECO:0000256" key="2">
    <source>
        <dbReference type="ARBA" id="ARBA00022840"/>
    </source>
</evidence>
<proteinExistence type="inferred from homology"/>
<dbReference type="InterPro" id="IPR001482">
    <property type="entry name" value="T2SS/T4SS_dom"/>
</dbReference>
<organism evidence="4 5">
    <name type="scientific">Shinella yambaruensis</name>
    <dbReference type="NCBI Taxonomy" id="415996"/>
    <lineage>
        <taxon>Bacteria</taxon>
        <taxon>Pseudomonadati</taxon>
        <taxon>Pseudomonadota</taxon>
        <taxon>Alphaproteobacteria</taxon>
        <taxon>Hyphomicrobiales</taxon>
        <taxon>Rhizobiaceae</taxon>
        <taxon>Shinella</taxon>
    </lineage>
</organism>